<evidence type="ECO:0008006" key="3">
    <source>
        <dbReference type="Google" id="ProtNLM"/>
    </source>
</evidence>
<dbReference type="SUPFAM" id="SSF53448">
    <property type="entry name" value="Nucleotide-diphospho-sugar transferases"/>
    <property type="match status" value="1"/>
</dbReference>
<dbReference type="RefSeq" id="WP_044349424.1">
    <property type="nucleotide sequence ID" value="NZ_AZAC01000016.1"/>
</dbReference>
<reference evidence="1 2" key="1">
    <citation type="submission" date="2013-11" db="EMBL/GenBank/DDBJ databases">
        <title>Metagenomic analysis of a methanogenic consortium involved in long chain n-alkane degradation.</title>
        <authorList>
            <person name="Davidova I.A."/>
            <person name="Callaghan A.V."/>
            <person name="Wawrik B."/>
            <person name="Pruitt S."/>
            <person name="Marks C."/>
            <person name="Duncan K.E."/>
            <person name="Suflita J.M."/>
        </authorList>
    </citation>
    <scope>NUCLEOTIDE SEQUENCE [LARGE SCALE GENOMIC DNA]</scope>
    <source>
        <strain evidence="1 2">SPR</strain>
    </source>
</reference>
<name>A0A0D2GEQ5_9BACT</name>
<gene>
    <name evidence="1" type="ORF">X474_14330</name>
</gene>
<dbReference type="Gene3D" id="3.90.550.10">
    <property type="entry name" value="Spore Coat Polysaccharide Biosynthesis Protein SpsA, Chain A"/>
    <property type="match status" value="1"/>
</dbReference>
<protein>
    <recommendedName>
        <fullName evidence="3">Glycosyltransferase 2-like domain-containing protein</fullName>
    </recommendedName>
</protein>
<evidence type="ECO:0000313" key="1">
    <source>
        <dbReference type="EMBL" id="KIX13427.1"/>
    </source>
</evidence>
<dbReference type="InterPro" id="IPR029044">
    <property type="entry name" value="Nucleotide-diphossugar_trans"/>
</dbReference>
<accession>A0A0D2GEQ5</accession>
<keyword evidence="2" id="KW-1185">Reference proteome</keyword>
<sequence>MNLQVTIAVIFKPNQKHLETFLSLAATWLDEESELLLAVPDREGINQGGLLPLFSALPCKASLIHLASLSNLAGMNQLVQAAKGEIICFISPDFLIGPDFVPRVREFFKENESLAALGGVPGVLPGKGAWPEVAEAVANFTALSQTFWEPELQNAAFRKSALLNAGGFSDQCADPKGDPYLYEKLEDRGFEIACDHNWPVRRAHPETLLQNLLDQFWQAEKWGASKPRGAAPWPGMALQSGFVMLGLGLFISLWPYDLERALTLSLVCFMLNYYPNRQFFKFVTEKKPELMGKSIVFAMLRPFFALPGLFWGSIRRLGLLT</sequence>
<comment type="caution">
    <text evidence="1">The sequence shown here is derived from an EMBL/GenBank/DDBJ whole genome shotgun (WGS) entry which is preliminary data.</text>
</comment>
<dbReference type="Proteomes" id="UP000032233">
    <property type="component" value="Unassembled WGS sequence"/>
</dbReference>
<dbReference type="InParanoid" id="A0A0D2GEQ5"/>
<evidence type="ECO:0000313" key="2">
    <source>
        <dbReference type="Proteomes" id="UP000032233"/>
    </source>
</evidence>
<proteinExistence type="predicted"/>
<organism evidence="1 2">
    <name type="scientific">Dethiosulfatarculus sandiegensis</name>
    <dbReference type="NCBI Taxonomy" id="1429043"/>
    <lineage>
        <taxon>Bacteria</taxon>
        <taxon>Pseudomonadati</taxon>
        <taxon>Thermodesulfobacteriota</taxon>
        <taxon>Desulfarculia</taxon>
        <taxon>Desulfarculales</taxon>
        <taxon>Desulfarculaceae</taxon>
        <taxon>Dethiosulfatarculus</taxon>
    </lineage>
</organism>
<dbReference type="AlphaFoldDB" id="A0A0D2GEQ5"/>
<dbReference type="EMBL" id="AZAC01000016">
    <property type="protein sequence ID" value="KIX13427.1"/>
    <property type="molecule type" value="Genomic_DNA"/>
</dbReference>